<dbReference type="Gene3D" id="3.30.160.430">
    <property type="match status" value="1"/>
</dbReference>
<keyword evidence="14" id="KW-1185">Reference proteome</keyword>
<evidence type="ECO:0000313" key="13">
    <source>
        <dbReference type="EMBL" id="CCX13413.1"/>
    </source>
</evidence>
<keyword evidence="8 11" id="KW-0539">Nucleus</keyword>
<reference evidence="13 14" key="1">
    <citation type="journal article" date="2013" name="PLoS Genet.">
        <title>The genome and development-dependent transcriptomes of Pyronema confluens: a window into fungal evolution.</title>
        <authorList>
            <person name="Traeger S."/>
            <person name="Altegoer F."/>
            <person name="Freitag M."/>
            <person name="Gabaldon T."/>
            <person name="Kempken F."/>
            <person name="Kumar A."/>
            <person name="Marcet-Houben M."/>
            <person name="Poggeler S."/>
            <person name="Stajich J.E."/>
            <person name="Nowrousian M."/>
        </authorList>
    </citation>
    <scope>NUCLEOTIDE SEQUENCE [LARGE SCALE GENOMIC DNA]</scope>
    <source>
        <strain evidence="14">CBS 100304</strain>
        <tissue evidence="13">Vegetative mycelium</tissue>
    </source>
</reference>
<keyword evidence="4 11" id="KW-0132">Cell division</keyword>
<dbReference type="Proteomes" id="UP000018144">
    <property type="component" value="Unassembled WGS sequence"/>
</dbReference>
<dbReference type="GO" id="GO:0051301">
    <property type="term" value="P:cell division"/>
    <property type="evidence" value="ECO:0007669"/>
    <property type="project" value="UniProtKB-UniRule"/>
</dbReference>
<evidence type="ECO:0000256" key="10">
    <source>
        <dbReference type="ARBA" id="ARBA00023328"/>
    </source>
</evidence>
<evidence type="ECO:0000256" key="5">
    <source>
        <dbReference type="ARBA" id="ARBA00022776"/>
    </source>
</evidence>
<dbReference type="InterPro" id="IPR013252">
    <property type="entry name" value="Ndc80_Spc24"/>
</dbReference>
<keyword evidence="9 11" id="KW-0131">Cell cycle</keyword>
<evidence type="ECO:0000256" key="8">
    <source>
        <dbReference type="ARBA" id="ARBA00023242"/>
    </source>
</evidence>
<dbReference type="CDD" id="cd11565">
    <property type="entry name" value="RWD_Spc24"/>
    <property type="match status" value="1"/>
</dbReference>
<dbReference type="GO" id="GO:0005815">
    <property type="term" value="C:microtubule organizing center"/>
    <property type="evidence" value="ECO:0007669"/>
    <property type="project" value="UniProtKB-SubCell"/>
</dbReference>
<gene>
    <name evidence="13" type="ORF">PCON_13006</name>
</gene>
<evidence type="ECO:0000256" key="1">
    <source>
        <dbReference type="ARBA" id="ARBA00004267"/>
    </source>
</evidence>
<keyword evidence="5 11" id="KW-0498">Mitosis</keyword>
<name>U4LEX2_PYROM</name>
<comment type="similarity">
    <text evidence="2 11">Belongs to the SPC24 family.</text>
</comment>
<dbReference type="PANTHER" id="PTHR22142">
    <property type="match status" value="1"/>
</dbReference>
<dbReference type="PANTHER" id="PTHR22142:SF2">
    <property type="entry name" value="KINETOCHORE PROTEIN SPC24"/>
    <property type="match status" value="1"/>
</dbReference>
<organism evidence="13 14">
    <name type="scientific">Pyronema omphalodes (strain CBS 100304)</name>
    <name type="common">Pyronema confluens</name>
    <dbReference type="NCBI Taxonomy" id="1076935"/>
    <lineage>
        <taxon>Eukaryota</taxon>
        <taxon>Fungi</taxon>
        <taxon>Dikarya</taxon>
        <taxon>Ascomycota</taxon>
        <taxon>Pezizomycotina</taxon>
        <taxon>Pezizomycetes</taxon>
        <taxon>Pezizales</taxon>
        <taxon>Pyronemataceae</taxon>
        <taxon>Pyronema</taxon>
    </lineage>
</organism>
<proteinExistence type="inferred from homology"/>
<evidence type="ECO:0000256" key="12">
    <source>
        <dbReference type="SAM" id="Coils"/>
    </source>
</evidence>
<evidence type="ECO:0000256" key="2">
    <source>
        <dbReference type="ARBA" id="ARBA00007804"/>
    </source>
</evidence>
<evidence type="ECO:0000256" key="9">
    <source>
        <dbReference type="ARBA" id="ARBA00023306"/>
    </source>
</evidence>
<dbReference type="EMBL" id="HF935839">
    <property type="protein sequence ID" value="CCX13413.1"/>
    <property type="molecule type" value="Genomic_DNA"/>
</dbReference>
<dbReference type="GO" id="GO:0007059">
    <property type="term" value="P:chromosome segregation"/>
    <property type="evidence" value="ECO:0007669"/>
    <property type="project" value="TreeGrafter"/>
</dbReference>
<dbReference type="InterPro" id="IPR038066">
    <property type="entry name" value="Spc24_Fungi_globular_sf"/>
</dbReference>
<evidence type="ECO:0000313" key="14">
    <source>
        <dbReference type="Proteomes" id="UP000018144"/>
    </source>
</evidence>
<evidence type="ECO:0000256" key="11">
    <source>
        <dbReference type="RuleBase" id="RU368011"/>
    </source>
</evidence>
<dbReference type="Pfam" id="PF08286">
    <property type="entry name" value="Spc24"/>
    <property type="match status" value="1"/>
</dbReference>
<dbReference type="STRING" id="1076935.U4LEX2"/>
<comment type="subcellular location">
    <subcellularLocation>
        <location evidence="1">Cytoplasm</location>
        <location evidence="1">Cytoskeleton</location>
        <location evidence="1">Microtubule organizing center</location>
    </subcellularLocation>
    <subcellularLocation>
        <location evidence="11">Nucleus</location>
    </subcellularLocation>
    <subcellularLocation>
        <location evidence="11">Chromosome</location>
        <location evidence="11">Centromere</location>
        <location evidence="11">Kinetochore</location>
    </subcellularLocation>
</comment>
<comment type="subunit">
    <text evidence="11">Component of the NDC80 complex.</text>
</comment>
<accession>U4LEX2</accession>
<evidence type="ECO:0000256" key="4">
    <source>
        <dbReference type="ARBA" id="ARBA00022618"/>
    </source>
</evidence>
<dbReference type="OrthoDB" id="3344830at2759"/>
<keyword evidence="7 12" id="KW-0175">Coiled coil</keyword>
<comment type="function">
    <text evidence="11">Acts as a component of the essential kinetochore-associated NDC80 complex, which is required for chromosome segregation and spindle checkpoint activity.</text>
</comment>
<keyword evidence="3 11" id="KW-0158">Chromosome</keyword>
<dbReference type="SUPFAM" id="SSF143026">
    <property type="entry name" value="Kinetochore globular domain"/>
    <property type="match status" value="1"/>
</dbReference>
<dbReference type="GO" id="GO:0031262">
    <property type="term" value="C:Ndc80 complex"/>
    <property type="evidence" value="ECO:0007669"/>
    <property type="project" value="TreeGrafter"/>
</dbReference>
<keyword evidence="6 11" id="KW-0995">Kinetochore</keyword>
<dbReference type="GO" id="GO:0008017">
    <property type="term" value="F:microtubule binding"/>
    <property type="evidence" value="ECO:0007669"/>
    <property type="project" value="TreeGrafter"/>
</dbReference>
<dbReference type="OMA" id="AQCTSHF"/>
<dbReference type="GO" id="GO:0005634">
    <property type="term" value="C:nucleus"/>
    <property type="evidence" value="ECO:0007669"/>
    <property type="project" value="UniProtKB-SubCell"/>
</dbReference>
<dbReference type="AlphaFoldDB" id="U4LEX2"/>
<sequence length="205" mass="22887">MGMLDEAPHLLLAEVSNSFTTDSDLAAVSRIQASRQQLHTSDKRKIDALHHNLKQLSRQLAVSEASYNDWKAVVVAAEHPKTMIGLDKKKFAVAKQLSAVEGNVLTLEAQLVKLKKELEELDNEDPLERQVLESEDDGTALKLWVYRGLGIEIQDDGKGGFHRASVRNKVTGDFNVVNIENKFTPFFYANYFWGQLASSSDKAES</sequence>
<evidence type="ECO:0000256" key="3">
    <source>
        <dbReference type="ARBA" id="ARBA00022454"/>
    </source>
</evidence>
<evidence type="ECO:0000256" key="6">
    <source>
        <dbReference type="ARBA" id="ARBA00022838"/>
    </source>
</evidence>
<dbReference type="eggNOG" id="ENOG502S52R">
    <property type="taxonomic scope" value="Eukaryota"/>
</dbReference>
<keyword evidence="10 11" id="KW-0137">Centromere</keyword>
<evidence type="ECO:0000256" key="7">
    <source>
        <dbReference type="ARBA" id="ARBA00023054"/>
    </source>
</evidence>
<protein>
    <recommendedName>
        <fullName evidence="11">Kinetochore protein Spc24</fullName>
    </recommendedName>
</protein>
<feature type="coiled-coil region" evidence="12">
    <location>
        <begin position="97"/>
        <end position="124"/>
    </location>
</feature>